<organism evidence="1 2">
    <name type="scientific">Acinetobacter sichuanensis</name>
    <dbReference type="NCBI Taxonomy" id="2136183"/>
    <lineage>
        <taxon>Bacteria</taxon>
        <taxon>Pseudomonadati</taxon>
        <taxon>Pseudomonadota</taxon>
        <taxon>Gammaproteobacteria</taxon>
        <taxon>Moraxellales</taxon>
        <taxon>Moraxellaceae</taxon>
        <taxon>Acinetobacter</taxon>
    </lineage>
</organism>
<proteinExistence type="predicted"/>
<evidence type="ECO:0000313" key="1">
    <source>
        <dbReference type="EMBL" id="RFC81471.1"/>
    </source>
</evidence>
<name>A0A371YJ36_9GAMM</name>
<dbReference type="AlphaFoldDB" id="A0A371YJ36"/>
<accession>A0A371YJ36</accession>
<gene>
    <name evidence="1" type="ORF">C9E89_021630</name>
</gene>
<dbReference type="EMBL" id="PYIX02000094">
    <property type="protein sequence ID" value="RFC81471.1"/>
    <property type="molecule type" value="Genomic_DNA"/>
</dbReference>
<protein>
    <submittedName>
        <fullName evidence="1">Uncharacterized protein</fullName>
    </submittedName>
</protein>
<evidence type="ECO:0000313" key="2">
    <source>
        <dbReference type="Proteomes" id="UP000240957"/>
    </source>
</evidence>
<reference evidence="1 2" key="1">
    <citation type="submission" date="2018-08" db="EMBL/GenBank/DDBJ databases">
        <title>The draft genome of Acinetobacter sichuanensis strain WCHAc060041.</title>
        <authorList>
            <person name="Qin J."/>
            <person name="Feng Y."/>
            <person name="Zong Z."/>
        </authorList>
    </citation>
    <scope>NUCLEOTIDE SEQUENCE [LARGE SCALE GENOMIC DNA]</scope>
    <source>
        <strain evidence="1 2">WCHAc060041</strain>
    </source>
</reference>
<comment type="caution">
    <text evidence="1">The sequence shown here is derived from an EMBL/GenBank/DDBJ whole genome shotgun (WGS) entry which is preliminary data.</text>
</comment>
<dbReference type="Proteomes" id="UP000240957">
    <property type="component" value="Unassembled WGS sequence"/>
</dbReference>
<sequence>MIFHVSRLFFDQCFTTLFILVKQSWLIIGAKKKAPKAEVLTAFNADAEIAFDLQPYKYQC</sequence>